<dbReference type="InterPro" id="IPR011333">
    <property type="entry name" value="SKP1/BTB/POZ_sf"/>
</dbReference>
<evidence type="ECO:0000256" key="2">
    <source>
        <dbReference type="ARBA" id="ARBA00022786"/>
    </source>
</evidence>
<dbReference type="InterPro" id="IPR016897">
    <property type="entry name" value="SKP1"/>
</dbReference>
<comment type="function">
    <text evidence="3">Essential component of the SCF (SKP1-CUL1-F-box protein) E3 ubiquitin ligase complexes, which mediate the ubiquitination and subsequent proteasomal degradation of target proteins.</text>
</comment>
<dbReference type="EMBL" id="KN834850">
    <property type="protein sequence ID" value="KIK51972.1"/>
    <property type="molecule type" value="Genomic_DNA"/>
</dbReference>
<dbReference type="SUPFAM" id="SSF81382">
    <property type="entry name" value="Skp1 dimerisation domain-like"/>
    <property type="match status" value="1"/>
</dbReference>
<dbReference type="Pfam" id="PF01466">
    <property type="entry name" value="Skp1"/>
    <property type="match status" value="1"/>
</dbReference>
<feature type="domain" description="SKP1 component dimerisation" evidence="4">
    <location>
        <begin position="81"/>
        <end position="127"/>
    </location>
</feature>
<reference evidence="6 7" key="1">
    <citation type="submission" date="2014-04" db="EMBL/GenBank/DDBJ databases">
        <title>Evolutionary Origins and Diversification of the Mycorrhizal Mutualists.</title>
        <authorList>
            <consortium name="DOE Joint Genome Institute"/>
            <consortium name="Mycorrhizal Genomics Consortium"/>
            <person name="Kohler A."/>
            <person name="Kuo A."/>
            <person name="Nagy L.G."/>
            <person name="Floudas D."/>
            <person name="Copeland A."/>
            <person name="Barry K.W."/>
            <person name="Cichocki N."/>
            <person name="Veneault-Fourrey C."/>
            <person name="LaButti K."/>
            <person name="Lindquist E.A."/>
            <person name="Lipzen A."/>
            <person name="Lundell T."/>
            <person name="Morin E."/>
            <person name="Murat C."/>
            <person name="Riley R."/>
            <person name="Ohm R."/>
            <person name="Sun H."/>
            <person name="Tunlid A."/>
            <person name="Henrissat B."/>
            <person name="Grigoriev I.V."/>
            <person name="Hibbett D.S."/>
            <person name="Martin F."/>
        </authorList>
    </citation>
    <scope>NUCLEOTIDE SEQUENCE [LARGE SCALE GENOMIC DNA]</scope>
    <source>
        <strain evidence="6 7">FD-317 M1</strain>
    </source>
</reference>
<dbReference type="Pfam" id="PF03931">
    <property type="entry name" value="Skp1_POZ"/>
    <property type="match status" value="1"/>
</dbReference>
<dbReference type="PIRSF" id="PIRSF028729">
    <property type="entry name" value="E3_ubiquit_lig_SCF_Skp"/>
    <property type="match status" value="1"/>
</dbReference>
<accession>A0A0D0C2B0</accession>
<dbReference type="Gene3D" id="3.30.710.10">
    <property type="entry name" value="Potassium Channel Kv1.1, Chain A"/>
    <property type="match status" value="1"/>
</dbReference>
<evidence type="ECO:0000259" key="4">
    <source>
        <dbReference type="Pfam" id="PF01466"/>
    </source>
</evidence>
<evidence type="ECO:0000313" key="6">
    <source>
        <dbReference type="EMBL" id="KIK51972.1"/>
    </source>
</evidence>
<dbReference type="UniPathway" id="UPA00143"/>
<dbReference type="InterPro" id="IPR001232">
    <property type="entry name" value="SKP1-like"/>
</dbReference>
<dbReference type="SMART" id="SM00512">
    <property type="entry name" value="Skp1"/>
    <property type="match status" value="1"/>
</dbReference>
<dbReference type="GO" id="GO:0016567">
    <property type="term" value="P:protein ubiquitination"/>
    <property type="evidence" value="ECO:0007669"/>
    <property type="project" value="UniProtKB-UniPathway"/>
</dbReference>
<sequence>MLEDVGNSSDAISIHNVESDILKKVVEFCKHHSSEPLSDPMEDDMQRKKIQISEWDGQFLSVDKQLLFGIVVAANYLDIRDLLDVGCRKIVLMIHGKSTKEIRDLFDIVNNLTPEEETAIKNQNRWAEGC</sequence>
<dbReference type="FunFam" id="3.30.710.10:FF:000026">
    <property type="entry name" value="E3 ubiquitin ligase complex SCF subunit"/>
    <property type="match status" value="1"/>
</dbReference>
<comment type="similarity">
    <text evidence="1 3">Belongs to the SKP1 family.</text>
</comment>
<keyword evidence="2 3" id="KW-0833">Ubl conjugation pathway</keyword>
<evidence type="ECO:0000259" key="5">
    <source>
        <dbReference type="Pfam" id="PF03931"/>
    </source>
</evidence>
<evidence type="ECO:0000313" key="7">
    <source>
        <dbReference type="Proteomes" id="UP000053593"/>
    </source>
</evidence>
<name>A0A0D0C2B0_9AGAR</name>
<dbReference type="InterPro" id="IPR036296">
    <property type="entry name" value="SKP1-like_dim_sf"/>
</dbReference>
<dbReference type="AlphaFoldDB" id="A0A0D0C2B0"/>
<gene>
    <name evidence="6" type="ORF">GYMLUDRAFT_78005</name>
</gene>
<comment type="pathway">
    <text evidence="3">Protein modification; protein ubiquitination.</text>
</comment>
<evidence type="ECO:0000256" key="3">
    <source>
        <dbReference type="PIRNR" id="PIRNR028729"/>
    </source>
</evidence>
<dbReference type="HOGENOM" id="CLU_059252_4_0_1"/>
<dbReference type="InterPro" id="IPR016072">
    <property type="entry name" value="Skp1_comp_dimer"/>
</dbReference>
<keyword evidence="7" id="KW-1185">Reference proteome</keyword>
<evidence type="ECO:0000256" key="1">
    <source>
        <dbReference type="ARBA" id="ARBA00009993"/>
    </source>
</evidence>
<proteinExistence type="inferred from homology"/>
<dbReference type="SUPFAM" id="SSF54695">
    <property type="entry name" value="POZ domain"/>
    <property type="match status" value="1"/>
</dbReference>
<protein>
    <recommendedName>
        <fullName evidence="3">E3 ubiquitin ligase complex SCF subunit</fullName>
    </recommendedName>
</protein>
<dbReference type="Proteomes" id="UP000053593">
    <property type="component" value="Unassembled WGS sequence"/>
</dbReference>
<dbReference type="InterPro" id="IPR016073">
    <property type="entry name" value="Skp1_comp_POZ"/>
</dbReference>
<comment type="subunit">
    <text evidence="3">Component of the SCF (SKP1-CUL1-F-box protein) E3 ubiquitin ligase complexes.</text>
</comment>
<feature type="domain" description="SKP1 component POZ" evidence="5">
    <location>
        <begin position="1"/>
        <end position="33"/>
    </location>
</feature>
<dbReference type="GO" id="GO:0006511">
    <property type="term" value="P:ubiquitin-dependent protein catabolic process"/>
    <property type="evidence" value="ECO:0007669"/>
    <property type="project" value="InterPro"/>
</dbReference>
<dbReference type="OrthoDB" id="2342932at2759"/>
<dbReference type="PANTHER" id="PTHR11165">
    <property type="entry name" value="SKP1"/>
    <property type="match status" value="1"/>
</dbReference>
<organism evidence="6 7">
    <name type="scientific">Collybiopsis luxurians FD-317 M1</name>
    <dbReference type="NCBI Taxonomy" id="944289"/>
    <lineage>
        <taxon>Eukaryota</taxon>
        <taxon>Fungi</taxon>
        <taxon>Dikarya</taxon>
        <taxon>Basidiomycota</taxon>
        <taxon>Agaricomycotina</taxon>
        <taxon>Agaricomycetes</taxon>
        <taxon>Agaricomycetidae</taxon>
        <taxon>Agaricales</taxon>
        <taxon>Marasmiineae</taxon>
        <taxon>Omphalotaceae</taxon>
        <taxon>Collybiopsis</taxon>
        <taxon>Collybiopsis luxurians</taxon>
    </lineage>
</organism>